<organism evidence="1 2">
    <name type="scientific">Actinoplanes cyaneus</name>
    <dbReference type="NCBI Taxonomy" id="52696"/>
    <lineage>
        <taxon>Bacteria</taxon>
        <taxon>Bacillati</taxon>
        <taxon>Actinomycetota</taxon>
        <taxon>Actinomycetes</taxon>
        <taxon>Micromonosporales</taxon>
        <taxon>Micromonosporaceae</taxon>
        <taxon>Actinoplanes</taxon>
    </lineage>
</organism>
<name>A0A919IVK9_9ACTN</name>
<comment type="caution">
    <text evidence="1">The sequence shown here is derived from an EMBL/GenBank/DDBJ whole genome shotgun (WGS) entry which is preliminary data.</text>
</comment>
<gene>
    <name evidence="1" type="ORF">Acy02nite_91780</name>
</gene>
<dbReference type="AlphaFoldDB" id="A0A919IVK9"/>
<dbReference type="Proteomes" id="UP000619479">
    <property type="component" value="Unassembled WGS sequence"/>
</dbReference>
<reference evidence="1" key="1">
    <citation type="submission" date="2021-01" db="EMBL/GenBank/DDBJ databases">
        <title>Whole genome shotgun sequence of Actinoplanes cyaneus NBRC 14990.</title>
        <authorList>
            <person name="Komaki H."/>
            <person name="Tamura T."/>
        </authorList>
    </citation>
    <scope>NUCLEOTIDE SEQUENCE</scope>
    <source>
        <strain evidence="1">NBRC 14990</strain>
    </source>
</reference>
<evidence type="ECO:0000313" key="2">
    <source>
        <dbReference type="Proteomes" id="UP000619479"/>
    </source>
</evidence>
<accession>A0A919IVK9</accession>
<proteinExistence type="predicted"/>
<sequence>MNEACRREIERLTIAREVLSGLVTGPAESIPAGRFLAVRLLWICHLTPPWERGVV</sequence>
<dbReference type="EMBL" id="BOMH01000114">
    <property type="protein sequence ID" value="GID71297.1"/>
    <property type="molecule type" value="Genomic_DNA"/>
</dbReference>
<keyword evidence="2" id="KW-1185">Reference proteome</keyword>
<evidence type="ECO:0000313" key="1">
    <source>
        <dbReference type="EMBL" id="GID71297.1"/>
    </source>
</evidence>
<protein>
    <submittedName>
        <fullName evidence="1">Uncharacterized protein</fullName>
    </submittedName>
</protein>